<evidence type="ECO:0000313" key="5">
    <source>
        <dbReference type="Proteomes" id="UP000290815"/>
    </source>
</evidence>
<dbReference type="KEGG" id="mgly:NCTC10194_00300"/>
<dbReference type="REBASE" id="298626">
    <property type="entry name" value="M.Mgl10194ORF299P"/>
</dbReference>
<organism evidence="4 5">
    <name type="scientific">Mycoplasmopsis glycophila</name>
    <dbReference type="NCBI Taxonomy" id="171285"/>
    <lineage>
        <taxon>Bacteria</taxon>
        <taxon>Bacillati</taxon>
        <taxon>Mycoplasmatota</taxon>
        <taxon>Mycoplasmoidales</taxon>
        <taxon>Metamycoplasmataceae</taxon>
        <taxon>Mycoplasmopsis</taxon>
    </lineage>
</organism>
<dbReference type="AlphaFoldDB" id="A0A449AUX1"/>
<keyword evidence="1 4" id="KW-0489">Methyltransferase</keyword>
<keyword evidence="2" id="KW-0808">Transferase</keyword>
<dbReference type="Proteomes" id="UP000290815">
    <property type="component" value="Chromosome"/>
</dbReference>
<protein>
    <submittedName>
        <fullName evidence="4">Adenine specific DNA methylase Mod</fullName>
    </submittedName>
</protein>
<dbReference type="GO" id="GO:0008170">
    <property type="term" value="F:N-methyltransferase activity"/>
    <property type="evidence" value="ECO:0007669"/>
    <property type="project" value="InterPro"/>
</dbReference>
<evidence type="ECO:0000256" key="1">
    <source>
        <dbReference type="ARBA" id="ARBA00022603"/>
    </source>
</evidence>
<dbReference type="Pfam" id="PF01555">
    <property type="entry name" value="N6_N4_Mtase"/>
    <property type="match status" value="1"/>
</dbReference>
<dbReference type="SUPFAM" id="SSF53335">
    <property type="entry name" value="S-adenosyl-L-methionine-dependent methyltransferases"/>
    <property type="match status" value="1"/>
</dbReference>
<dbReference type="GO" id="GO:0032259">
    <property type="term" value="P:methylation"/>
    <property type="evidence" value="ECO:0007669"/>
    <property type="project" value="UniProtKB-KW"/>
</dbReference>
<dbReference type="InterPro" id="IPR002941">
    <property type="entry name" value="DNA_methylase_N4/N6"/>
</dbReference>
<proteinExistence type="predicted"/>
<feature type="domain" description="DNA methylase N-4/N-6" evidence="3">
    <location>
        <begin position="3"/>
        <end position="98"/>
    </location>
</feature>
<gene>
    <name evidence="4" type="ORF">NCTC10194_00300</name>
</gene>
<sequence length="293" mass="34576">MISERLMKARTILKEDGVIFVSIDDAEQAYLKVLMDEIFGEENFVANLSWIKKKGPGGNASNKKKIVKNCEYILVYTKNIEKIMFNYKIHDEEKLKKLGYVHKDEYFNQRGYYKLTDLHRPSSTGSFQYTESLDYLIKAPDGTDFQLYANIIKPKSARYTWGKDTFDKGNELGFIFIDKNSQGYWQAYRKQYQFVKFDPKSKKIINESAGQEYESYITEIELIKENNYVKEDIYSQHGGAEIIDILNDKNSFDFPKPVELIKYLLKMRTNKKCSCSWFFCRFWNNCSCCLRFK</sequence>
<reference evidence="4 5" key="1">
    <citation type="submission" date="2019-01" db="EMBL/GenBank/DDBJ databases">
        <authorList>
            <consortium name="Pathogen Informatics"/>
        </authorList>
    </citation>
    <scope>NUCLEOTIDE SEQUENCE [LARGE SCALE GENOMIC DNA]</scope>
    <source>
        <strain evidence="4 5">NCTC10194</strain>
    </source>
</reference>
<dbReference type="EMBL" id="LR215024">
    <property type="protein sequence ID" value="VEU70295.1"/>
    <property type="molecule type" value="Genomic_DNA"/>
</dbReference>
<accession>A0A449AUX1</accession>
<name>A0A449AUX1_9BACT</name>
<dbReference type="Gene3D" id="3.40.50.150">
    <property type="entry name" value="Vaccinia Virus protein VP39"/>
    <property type="match status" value="1"/>
</dbReference>
<dbReference type="InterPro" id="IPR029063">
    <property type="entry name" value="SAM-dependent_MTases_sf"/>
</dbReference>
<evidence type="ECO:0000259" key="3">
    <source>
        <dbReference type="Pfam" id="PF01555"/>
    </source>
</evidence>
<evidence type="ECO:0000313" key="4">
    <source>
        <dbReference type="EMBL" id="VEU70295.1"/>
    </source>
</evidence>
<dbReference type="GO" id="GO:0003677">
    <property type="term" value="F:DNA binding"/>
    <property type="evidence" value="ECO:0007669"/>
    <property type="project" value="InterPro"/>
</dbReference>
<keyword evidence="5" id="KW-1185">Reference proteome</keyword>
<evidence type="ECO:0000256" key="2">
    <source>
        <dbReference type="ARBA" id="ARBA00022679"/>
    </source>
</evidence>